<name>D5QCF0_NOVHA</name>
<dbReference type="EMBL" id="ADTV01000009">
    <property type="protein sequence ID" value="EFG85346.1"/>
    <property type="molecule type" value="Genomic_DNA"/>
</dbReference>
<proteinExistence type="predicted"/>
<protein>
    <submittedName>
        <fullName evidence="1">Uncharacterized protein</fullName>
    </submittedName>
</protein>
<comment type="caution">
    <text evidence="1">The sequence shown here is derived from an EMBL/GenBank/DDBJ whole genome shotgun (WGS) entry which is preliminary data.</text>
</comment>
<sequence length="90" mass="9619">MHAWSQAFDGLGAAGVPVMALRSGILMGGSGMACGVTMRAEMQAGRQVGRVGKVFSRCGGHGFGEAGRHRGFLVFSSVGSSWRWYLWRRA</sequence>
<organism evidence="1 2">
    <name type="scientific">Novacetimonas hansenii ATCC 23769</name>
    <dbReference type="NCBI Taxonomy" id="714995"/>
    <lineage>
        <taxon>Bacteria</taxon>
        <taxon>Pseudomonadati</taxon>
        <taxon>Pseudomonadota</taxon>
        <taxon>Alphaproteobacteria</taxon>
        <taxon>Acetobacterales</taxon>
        <taxon>Acetobacteraceae</taxon>
        <taxon>Novacetimonas</taxon>
    </lineage>
</organism>
<accession>D5QCF0</accession>
<dbReference type="AlphaFoldDB" id="D5QCF0"/>
<dbReference type="HOGENOM" id="CLU_2436950_0_0_5"/>
<evidence type="ECO:0000313" key="1">
    <source>
        <dbReference type="EMBL" id="EFG85346.1"/>
    </source>
</evidence>
<dbReference type="Proteomes" id="UP000006468">
    <property type="component" value="Chromosome"/>
</dbReference>
<gene>
    <name evidence="1" type="ORF">GXY_04013</name>
</gene>
<reference evidence="1 2" key="1">
    <citation type="journal article" date="2010" name="J. Bacteriol.">
        <title>Genome sequence of a cellulose-producing bacterium, Gluconacetobacter hansenii ATCC 23769.</title>
        <authorList>
            <person name="Iyer P.R."/>
            <person name="Geib S.M."/>
            <person name="Catchmark J."/>
            <person name="Kao T.H."/>
            <person name="Tien M."/>
        </authorList>
    </citation>
    <scope>NUCLEOTIDE SEQUENCE [LARGE SCALE GENOMIC DNA]</scope>
    <source>
        <strain evidence="1 2">ATCC 23769</strain>
    </source>
</reference>
<evidence type="ECO:0000313" key="2">
    <source>
        <dbReference type="Proteomes" id="UP000006468"/>
    </source>
</evidence>